<evidence type="ECO:0000256" key="7">
    <source>
        <dbReference type="SAM" id="MobiDB-lite"/>
    </source>
</evidence>
<evidence type="ECO:0000256" key="4">
    <source>
        <dbReference type="ARBA" id="ARBA00022679"/>
    </source>
</evidence>
<evidence type="ECO:0000313" key="10">
    <source>
        <dbReference type="EMBL" id="MBR0681810.1"/>
    </source>
</evidence>
<accession>A0A9X9XDM4</accession>
<name>A0A9X9XDM4_9PROT</name>
<dbReference type="InterPro" id="IPR018063">
    <property type="entry name" value="SAM_MeTrfase_RsmI_CS"/>
</dbReference>
<evidence type="ECO:0000256" key="5">
    <source>
        <dbReference type="ARBA" id="ARBA00022691"/>
    </source>
</evidence>
<comment type="similarity">
    <text evidence="6">Belongs to the methyltransferase superfamily. RsmI family.</text>
</comment>
<dbReference type="Pfam" id="PF00590">
    <property type="entry name" value="TP_methylase"/>
    <property type="match status" value="1"/>
</dbReference>
<evidence type="ECO:0000313" key="11">
    <source>
        <dbReference type="Proteomes" id="UP001138709"/>
    </source>
</evidence>
<keyword evidence="5 6" id="KW-0949">S-adenosyl-L-methionine</keyword>
<dbReference type="EC" id="2.1.1.198" evidence="6"/>
<evidence type="ECO:0000256" key="1">
    <source>
        <dbReference type="ARBA" id="ARBA00022490"/>
    </source>
</evidence>
<dbReference type="Gene3D" id="3.40.1010.10">
    <property type="entry name" value="Cobalt-precorrin-4 Transmethylase, Domain 1"/>
    <property type="match status" value="1"/>
</dbReference>
<reference evidence="10" key="2">
    <citation type="journal article" date="2021" name="Syst. Appl. Microbiol.">
        <title>Roseomonas hellenica sp. nov., isolated from roots of wild-growing Alkanna tinctoria.</title>
        <authorList>
            <person name="Rat A."/>
            <person name="Naranjo H.D."/>
            <person name="Lebbe L."/>
            <person name="Cnockaert M."/>
            <person name="Krigas N."/>
            <person name="Grigoriadou K."/>
            <person name="Maloupa E."/>
            <person name="Willems A."/>
        </authorList>
    </citation>
    <scope>NUCLEOTIDE SEQUENCE</scope>
    <source>
        <strain evidence="10">LMG 31228</strain>
    </source>
</reference>
<evidence type="ECO:0000256" key="3">
    <source>
        <dbReference type="ARBA" id="ARBA00022603"/>
    </source>
</evidence>
<dbReference type="PROSITE" id="PS01296">
    <property type="entry name" value="RSMI"/>
    <property type="match status" value="1"/>
</dbReference>
<dbReference type="Proteomes" id="UP001138709">
    <property type="component" value="Unassembled WGS sequence"/>
</dbReference>
<dbReference type="SUPFAM" id="SSF53790">
    <property type="entry name" value="Tetrapyrrole methylase"/>
    <property type="match status" value="1"/>
</dbReference>
<comment type="function">
    <text evidence="6">Catalyzes the 2'-O-methylation of the ribose of cytidine 1402 (C1402) in 16S rRNA.</text>
</comment>
<dbReference type="InterPro" id="IPR035996">
    <property type="entry name" value="4pyrrol_Methylase_sf"/>
</dbReference>
<dbReference type="PANTHER" id="PTHR46111">
    <property type="entry name" value="RIBOSOMAL RNA SMALL SUBUNIT METHYLTRANSFERASE I"/>
    <property type="match status" value="1"/>
</dbReference>
<gene>
    <name evidence="6 10" type="primary">rsmI</name>
    <name evidence="10" type="ORF">GXW74_15045</name>
</gene>
<evidence type="ECO:0000259" key="8">
    <source>
        <dbReference type="Pfam" id="PF00590"/>
    </source>
</evidence>
<dbReference type="InterPro" id="IPR008189">
    <property type="entry name" value="rRNA_ssu_MeTfrase_I"/>
</dbReference>
<dbReference type="PIRSF" id="PIRSF005917">
    <property type="entry name" value="MTase_YraL"/>
    <property type="match status" value="1"/>
</dbReference>
<dbReference type="PANTHER" id="PTHR46111:SF1">
    <property type="entry name" value="RIBOSOMAL RNA SMALL SUBUNIT METHYLTRANSFERASE I"/>
    <property type="match status" value="1"/>
</dbReference>
<keyword evidence="1 6" id="KW-0963">Cytoplasm</keyword>
<feature type="domain" description="RsmI HTH" evidence="9">
    <location>
        <begin position="269"/>
        <end position="313"/>
    </location>
</feature>
<keyword evidence="2 6" id="KW-0698">rRNA processing</keyword>
<dbReference type="InterPro" id="IPR000878">
    <property type="entry name" value="4pyrrol_Mease"/>
</dbReference>
<sequence length="320" mass="32918">MPRGPQGHRASAREDGVVGVGEAEGTRSVDPPGGPATPGLVLVATPIGNLGDLSPRALAALRDADAVLCEDSRVTGGLLARQGIAATMIPLHDHNEAAQAPRLVERMKSGERFALVSDAGTPLVSDPGYRLVRAAIEAGVAVSAVPGPNAAVTALALSGLPPHPFLFLGFLPAKAGPRAAELARLRAVERAGLSATLVFFEAPHRLGEALAAMAGAFGPDRPAAVAREMTKRFEEVRRGRLADLATHYATAEARGEICVVVGPAPEETAGEGELDERLRDALAAGMSLRDAAASVAAATGLRRREVYARALALAGEAERG</sequence>
<dbReference type="AlphaFoldDB" id="A0A9X9XDM4"/>
<dbReference type="InterPro" id="IPR014776">
    <property type="entry name" value="4pyrrole_Mease_sub2"/>
</dbReference>
<dbReference type="Pfam" id="PF23016">
    <property type="entry name" value="RsmI_C"/>
    <property type="match status" value="1"/>
</dbReference>
<evidence type="ECO:0000256" key="6">
    <source>
        <dbReference type="HAMAP-Rule" id="MF_01877"/>
    </source>
</evidence>
<protein>
    <recommendedName>
        <fullName evidence="6">Ribosomal RNA small subunit methyltransferase I</fullName>
        <ecNumber evidence="6">2.1.1.198</ecNumber>
    </recommendedName>
    <alternativeName>
        <fullName evidence="6">16S rRNA 2'-O-ribose C1402 methyltransferase</fullName>
    </alternativeName>
    <alternativeName>
        <fullName evidence="6">rRNA (cytidine-2'-O-)-methyltransferase RsmI</fullName>
    </alternativeName>
</protein>
<dbReference type="InterPro" id="IPR014777">
    <property type="entry name" value="4pyrrole_Mease_sub1"/>
</dbReference>
<evidence type="ECO:0000259" key="9">
    <source>
        <dbReference type="Pfam" id="PF23016"/>
    </source>
</evidence>
<comment type="subcellular location">
    <subcellularLocation>
        <location evidence="6">Cytoplasm</location>
    </subcellularLocation>
</comment>
<reference evidence="10" key="1">
    <citation type="submission" date="2020-01" db="EMBL/GenBank/DDBJ databases">
        <authorList>
            <person name="Rat A."/>
        </authorList>
    </citation>
    <scope>NUCLEOTIDE SEQUENCE</scope>
    <source>
        <strain evidence="10">LMG 31228</strain>
    </source>
</reference>
<feature type="domain" description="Tetrapyrrole methylase" evidence="8">
    <location>
        <begin position="40"/>
        <end position="245"/>
    </location>
</feature>
<dbReference type="GO" id="GO:0005737">
    <property type="term" value="C:cytoplasm"/>
    <property type="evidence" value="ECO:0007669"/>
    <property type="project" value="UniProtKB-SubCell"/>
</dbReference>
<proteinExistence type="inferred from homology"/>
<keyword evidence="11" id="KW-1185">Reference proteome</keyword>
<dbReference type="EMBL" id="JAAEDL010000014">
    <property type="protein sequence ID" value="MBR0681810.1"/>
    <property type="molecule type" value="Genomic_DNA"/>
</dbReference>
<dbReference type="NCBIfam" id="TIGR00096">
    <property type="entry name" value="16S rRNA (cytidine(1402)-2'-O)-methyltransferase"/>
    <property type="match status" value="1"/>
</dbReference>
<dbReference type="GO" id="GO:0070677">
    <property type="term" value="F:rRNA (cytosine-2'-O-)-methyltransferase activity"/>
    <property type="evidence" value="ECO:0007669"/>
    <property type="project" value="UniProtKB-UniRule"/>
</dbReference>
<comment type="catalytic activity">
    <reaction evidence="6">
        <text>cytidine(1402) in 16S rRNA + S-adenosyl-L-methionine = 2'-O-methylcytidine(1402) in 16S rRNA + S-adenosyl-L-homocysteine + H(+)</text>
        <dbReference type="Rhea" id="RHEA:42924"/>
        <dbReference type="Rhea" id="RHEA-COMP:10285"/>
        <dbReference type="Rhea" id="RHEA-COMP:10286"/>
        <dbReference type="ChEBI" id="CHEBI:15378"/>
        <dbReference type="ChEBI" id="CHEBI:57856"/>
        <dbReference type="ChEBI" id="CHEBI:59789"/>
        <dbReference type="ChEBI" id="CHEBI:74495"/>
        <dbReference type="ChEBI" id="CHEBI:82748"/>
        <dbReference type="EC" id="2.1.1.198"/>
    </reaction>
</comment>
<keyword evidence="4 6" id="KW-0808">Transferase</keyword>
<dbReference type="HAMAP" id="MF_01877">
    <property type="entry name" value="16SrRNA_methyltr_I"/>
    <property type="match status" value="1"/>
</dbReference>
<evidence type="ECO:0000256" key="2">
    <source>
        <dbReference type="ARBA" id="ARBA00022552"/>
    </source>
</evidence>
<organism evidence="10 11">
    <name type="scientific">Neoroseomonas eburnea</name>
    <dbReference type="NCBI Taxonomy" id="1346889"/>
    <lineage>
        <taxon>Bacteria</taxon>
        <taxon>Pseudomonadati</taxon>
        <taxon>Pseudomonadota</taxon>
        <taxon>Alphaproteobacteria</taxon>
        <taxon>Acetobacterales</taxon>
        <taxon>Acetobacteraceae</taxon>
        <taxon>Neoroseomonas</taxon>
    </lineage>
</organism>
<feature type="region of interest" description="Disordered" evidence="7">
    <location>
        <begin position="1"/>
        <end position="36"/>
    </location>
</feature>
<dbReference type="FunFam" id="3.40.1010.10:FF:000007">
    <property type="entry name" value="Ribosomal RNA small subunit methyltransferase I"/>
    <property type="match status" value="1"/>
</dbReference>
<dbReference type="CDD" id="cd11648">
    <property type="entry name" value="RsmI"/>
    <property type="match status" value="1"/>
</dbReference>
<comment type="caution">
    <text evidence="10">The sequence shown here is derived from an EMBL/GenBank/DDBJ whole genome shotgun (WGS) entry which is preliminary data.</text>
</comment>
<dbReference type="InterPro" id="IPR053910">
    <property type="entry name" value="RsmI_HTH"/>
</dbReference>
<keyword evidence="3 6" id="KW-0489">Methyltransferase</keyword>
<dbReference type="Gene3D" id="3.30.950.10">
    <property type="entry name" value="Methyltransferase, Cobalt-precorrin-4 Transmethylase, Domain 2"/>
    <property type="match status" value="1"/>
</dbReference>